<dbReference type="GO" id="GO:0003723">
    <property type="term" value="F:RNA binding"/>
    <property type="evidence" value="ECO:0007669"/>
    <property type="project" value="TreeGrafter"/>
</dbReference>
<dbReference type="InterPro" id="IPR024590">
    <property type="entry name" value="HrpA_C"/>
</dbReference>
<dbReference type="InterPro" id="IPR048333">
    <property type="entry name" value="HA2_WH"/>
</dbReference>
<dbReference type="SMART" id="SM00847">
    <property type="entry name" value="HA2"/>
    <property type="match status" value="1"/>
</dbReference>
<dbReference type="EC" id="3.6.4.13" evidence="2"/>
<dbReference type="Pfam" id="PF11898">
    <property type="entry name" value="DUF3418"/>
    <property type="match status" value="1"/>
</dbReference>
<evidence type="ECO:0000256" key="7">
    <source>
        <dbReference type="ARBA" id="ARBA00047984"/>
    </source>
</evidence>
<dbReference type="InterPro" id="IPR007502">
    <property type="entry name" value="Helicase-assoc_dom"/>
</dbReference>
<keyword evidence="4 10" id="KW-0378">Hydrolase</keyword>
<evidence type="ECO:0000256" key="2">
    <source>
        <dbReference type="ARBA" id="ARBA00012552"/>
    </source>
</evidence>
<dbReference type="InterPro" id="IPR010222">
    <property type="entry name" value="RNA_helicase_HrpA"/>
</dbReference>
<dbReference type="Pfam" id="PF00270">
    <property type="entry name" value="DEAD"/>
    <property type="match status" value="1"/>
</dbReference>
<dbReference type="SMART" id="SM00487">
    <property type="entry name" value="DEXDc"/>
    <property type="match status" value="1"/>
</dbReference>
<reference evidence="10 11" key="1">
    <citation type="submission" date="2020-04" db="EMBL/GenBank/DDBJ databases">
        <title>MicrobeNet Type strains.</title>
        <authorList>
            <person name="Nicholson A.C."/>
        </authorList>
    </citation>
    <scope>NUCLEOTIDE SEQUENCE [LARGE SCALE GENOMIC DNA]</scope>
    <source>
        <strain evidence="10 11">ATCC BAA-277</strain>
    </source>
</reference>
<evidence type="ECO:0000259" key="9">
    <source>
        <dbReference type="PROSITE" id="PS51194"/>
    </source>
</evidence>
<dbReference type="InterPro" id="IPR011709">
    <property type="entry name" value="DEAD-box_helicase_OB_fold"/>
</dbReference>
<keyword evidence="11" id="KW-1185">Reference proteome</keyword>
<dbReference type="Gene3D" id="1.20.120.1080">
    <property type="match status" value="1"/>
</dbReference>
<dbReference type="NCBIfam" id="TIGR01967">
    <property type="entry name" value="DEAH_box_HrpA"/>
    <property type="match status" value="1"/>
</dbReference>
<dbReference type="PROSITE" id="PS51194">
    <property type="entry name" value="HELICASE_CTER"/>
    <property type="match status" value="1"/>
</dbReference>
<evidence type="ECO:0000313" key="11">
    <source>
        <dbReference type="Proteomes" id="UP000579250"/>
    </source>
</evidence>
<dbReference type="NCBIfam" id="NF008348">
    <property type="entry name" value="PRK11131.1"/>
    <property type="match status" value="1"/>
</dbReference>
<dbReference type="PANTHER" id="PTHR18934:SF99">
    <property type="entry name" value="ATP-DEPENDENT RNA HELICASE DHX37-RELATED"/>
    <property type="match status" value="1"/>
</dbReference>
<dbReference type="FunFam" id="3.40.50.300:FF:000439">
    <property type="entry name" value="ATP-dependent RNA helicase HrpA"/>
    <property type="match status" value="1"/>
</dbReference>
<comment type="similarity">
    <text evidence="1">Belongs to the DEAD box helicase family. DEAH subfamily.</text>
</comment>
<dbReference type="InterPro" id="IPR014001">
    <property type="entry name" value="Helicase_ATP-bd"/>
</dbReference>
<evidence type="ECO:0000256" key="6">
    <source>
        <dbReference type="ARBA" id="ARBA00022840"/>
    </source>
</evidence>
<gene>
    <name evidence="10" type="primary">hrpA</name>
    <name evidence="10" type="ORF">HGB48_06320</name>
</gene>
<dbReference type="InterPro" id="IPR003593">
    <property type="entry name" value="AAA+_ATPase"/>
</dbReference>
<dbReference type="GO" id="GO:0016787">
    <property type="term" value="F:hydrolase activity"/>
    <property type="evidence" value="ECO:0007669"/>
    <property type="project" value="UniProtKB-KW"/>
</dbReference>
<evidence type="ECO:0000256" key="5">
    <source>
        <dbReference type="ARBA" id="ARBA00022806"/>
    </source>
</evidence>
<dbReference type="CDD" id="cd18791">
    <property type="entry name" value="SF2_C_RHA"/>
    <property type="match status" value="1"/>
</dbReference>
<dbReference type="SMART" id="SM00490">
    <property type="entry name" value="HELICc"/>
    <property type="match status" value="1"/>
</dbReference>
<dbReference type="InterPro" id="IPR011545">
    <property type="entry name" value="DEAD/DEAH_box_helicase_dom"/>
</dbReference>
<evidence type="ECO:0000256" key="4">
    <source>
        <dbReference type="ARBA" id="ARBA00022801"/>
    </source>
</evidence>
<evidence type="ECO:0000313" key="10">
    <source>
        <dbReference type="EMBL" id="NKZ03365.1"/>
    </source>
</evidence>
<proteinExistence type="inferred from homology"/>
<organism evidence="10 11">
    <name type="scientific">Actinomadura latina</name>
    <dbReference type="NCBI Taxonomy" id="163603"/>
    <lineage>
        <taxon>Bacteria</taxon>
        <taxon>Bacillati</taxon>
        <taxon>Actinomycetota</taxon>
        <taxon>Actinomycetes</taxon>
        <taxon>Streptosporangiales</taxon>
        <taxon>Thermomonosporaceae</taxon>
        <taxon>Actinomadura</taxon>
    </lineage>
</organism>
<dbReference type="Pfam" id="PF21010">
    <property type="entry name" value="HA2_C"/>
    <property type="match status" value="1"/>
</dbReference>
<name>A0A846YXK8_9ACTN</name>
<keyword evidence="3" id="KW-0547">Nucleotide-binding</keyword>
<keyword evidence="6" id="KW-0067">ATP-binding</keyword>
<dbReference type="Pfam" id="PF00271">
    <property type="entry name" value="Helicase_C"/>
    <property type="match status" value="1"/>
</dbReference>
<dbReference type="SUPFAM" id="SSF52540">
    <property type="entry name" value="P-loop containing nucleoside triphosphate hydrolases"/>
    <property type="match status" value="1"/>
</dbReference>
<dbReference type="PANTHER" id="PTHR18934">
    <property type="entry name" value="ATP-DEPENDENT RNA HELICASE"/>
    <property type="match status" value="1"/>
</dbReference>
<comment type="caution">
    <text evidence="10">The sequence shown here is derived from an EMBL/GenBank/DDBJ whole genome shotgun (WGS) entry which is preliminary data.</text>
</comment>
<dbReference type="FunFam" id="3.40.50.300:FF:000575">
    <property type="entry name" value="ATP-dependent helicase hrpA"/>
    <property type="match status" value="1"/>
</dbReference>
<dbReference type="GO" id="GO:0003724">
    <property type="term" value="F:RNA helicase activity"/>
    <property type="evidence" value="ECO:0007669"/>
    <property type="project" value="UniProtKB-EC"/>
</dbReference>
<evidence type="ECO:0000256" key="1">
    <source>
        <dbReference type="ARBA" id="ARBA00008792"/>
    </source>
</evidence>
<keyword evidence="5 10" id="KW-0347">Helicase</keyword>
<dbReference type="FunFam" id="1.20.120.1080:FF:000005">
    <property type="entry name" value="ATP-dependent helicase HrpA"/>
    <property type="match status" value="1"/>
</dbReference>
<evidence type="ECO:0000256" key="3">
    <source>
        <dbReference type="ARBA" id="ARBA00022741"/>
    </source>
</evidence>
<dbReference type="GO" id="GO:0005524">
    <property type="term" value="F:ATP binding"/>
    <property type="evidence" value="ECO:0007669"/>
    <property type="project" value="UniProtKB-KW"/>
</dbReference>
<dbReference type="RefSeq" id="WP_067638570.1">
    <property type="nucleotide sequence ID" value="NZ_JAAXPI010000005.1"/>
</dbReference>
<dbReference type="Pfam" id="PF04408">
    <property type="entry name" value="WHD_HA2"/>
    <property type="match status" value="1"/>
</dbReference>
<sequence length="1314" mass="148021">MRTSVESPLAGLRARLPELMLRDQHRLRRRIDGAQKMRDAARRAKVAEEITADVEAAGRRVERRRLAVPAIGYPAELPVAQKKDDILAAVRDHQVVIVAGETGSGKTTQIPKICLELGRGVLGSIGHTQPRRLAARTVADRIAEELGTELGDTVGYKVRFTDRSSDGTLVKLMTDGILLAEIQTDRLLRQYDTLIIDEAHERSLNIDFLLGYVKEILPRRPDLKVIITSATIDPERFSEHFGNAPIVEVSGRTYPVEVRYRPVTDPDDPSADPDRDQIQAITEAVDELGREGPGDVLVFLSGEREIRDTADALTKHFTRRKAATEVLPLYARLSAAEQHRVFQAHRGRRVVLATNVAETSLTVPGIKYVVDPGTARISRYSHRLKVQRLPIEPVSQASANQRKGRCGRVSEGVCIRLYSEEDFESRPEFTDPEILRTNLASVILQMTSLGLGDIAAFPFLEPPDRRNVKAGVDLLHELGAIDPAEKDPRKRLTPLGRSLAQLPVDPRLARMVLEADKNGCVREVLVIASALSIQDPRERPAEHQQAADEMHRRFADPASDFLAYLNLWNYLREQQQELSGSAFRRMCKNEFLHFLRVREWQDLHGQLKQVAKALGVTLNTADAPPDRIHVSLLAGLLSHIGLIDAEKKEKQRRGQEYLGARGAKFAVFPGSSLFKKPPRWVMSAELVETSRLWGRINARIEPDWIEPLAQHLVKRNYSEPHWSKKQAAVMAREKVTLYGVPIVADRQVNYGRIDPALSRELFIRHALVEGDWETHHRFFHDNRALLDEVEELEHRARRRDILVDDETLFDFYDERIPEDVVSGRHFDSWWKKARHSDPDLLGFEKSMLINETAGGVSESDYPDVWKQGPLRLRLTYQFEPGADADGVTVHIPVQVLNQVRPDGFEWQVPGLRAELVTELIRSLPKPLRVNFVPAPDYARKILDRVAPRTEPLLDALERELTAMTSVPVAREAWDPSRLPAHLRITFRVVDDGAAGRGRALGEGTDLDELKRRLAGKVRGTLSKAASTIERSGLTEWTIGELPRTYEQKQNGYDVKAYPALTDEGGSVAVRMYETEAEQRRAMWLGTRRLILLNAPSPVKLIQGRLTNQGKLALSHNPHGSVTALFDDCVTAAADRLIAEAGGPAWDEDGFRALYDRVRAGLHDATAQIVTLVERILVEAHEVDRRLRGTTSLTLVAALTDIRGHLGNLIHPGFVTATGWARLPDLPRYLRALQARLDKLPENPGRDRMLAHQVDVLAQEYELALRRLHPSRREDEPARQIRWMLEELRVSLFAQQLGTRFPVSDKRIRKAMAQL</sequence>
<dbReference type="InterPro" id="IPR027417">
    <property type="entry name" value="P-loop_NTPase"/>
</dbReference>
<protein>
    <recommendedName>
        <fullName evidence="2">RNA helicase</fullName>
        <ecNumber evidence="2">3.6.4.13</ecNumber>
    </recommendedName>
</protein>
<dbReference type="PROSITE" id="PS51192">
    <property type="entry name" value="HELICASE_ATP_BIND_1"/>
    <property type="match status" value="1"/>
</dbReference>
<feature type="domain" description="Helicase C-terminal" evidence="9">
    <location>
        <begin position="280"/>
        <end position="450"/>
    </location>
</feature>
<dbReference type="EMBL" id="JAAXPI010000005">
    <property type="protein sequence ID" value="NKZ03365.1"/>
    <property type="molecule type" value="Genomic_DNA"/>
</dbReference>
<dbReference type="Proteomes" id="UP000579250">
    <property type="component" value="Unassembled WGS sequence"/>
</dbReference>
<dbReference type="CDD" id="cd17989">
    <property type="entry name" value="DEXHc_HrpA"/>
    <property type="match status" value="1"/>
</dbReference>
<accession>A0A846YXK8</accession>
<dbReference type="SMART" id="SM00382">
    <property type="entry name" value="AAA"/>
    <property type="match status" value="1"/>
</dbReference>
<dbReference type="InterPro" id="IPR001650">
    <property type="entry name" value="Helicase_C-like"/>
</dbReference>
<dbReference type="Pfam" id="PF07717">
    <property type="entry name" value="OB_NTP_bind"/>
    <property type="match status" value="1"/>
</dbReference>
<dbReference type="Gene3D" id="3.40.50.300">
    <property type="entry name" value="P-loop containing nucleotide triphosphate hydrolases"/>
    <property type="match status" value="2"/>
</dbReference>
<feature type="domain" description="Helicase ATP-binding" evidence="8">
    <location>
        <begin position="87"/>
        <end position="250"/>
    </location>
</feature>
<comment type="catalytic activity">
    <reaction evidence="7">
        <text>ATP + H2O = ADP + phosphate + H(+)</text>
        <dbReference type="Rhea" id="RHEA:13065"/>
        <dbReference type="ChEBI" id="CHEBI:15377"/>
        <dbReference type="ChEBI" id="CHEBI:15378"/>
        <dbReference type="ChEBI" id="CHEBI:30616"/>
        <dbReference type="ChEBI" id="CHEBI:43474"/>
        <dbReference type="ChEBI" id="CHEBI:456216"/>
        <dbReference type="EC" id="3.6.4.13"/>
    </reaction>
</comment>
<evidence type="ECO:0000259" key="8">
    <source>
        <dbReference type="PROSITE" id="PS51192"/>
    </source>
</evidence>